<accession>A0A2P5B9H1</accession>
<dbReference type="Proteomes" id="UP000237000">
    <property type="component" value="Unassembled WGS sequence"/>
</dbReference>
<dbReference type="AlphaFoldDB" id="A0A2P5B9H1"/>
<dbReference type="EMBL" id="JXTC01000572">
    <property type="protein sequence ID" value="PON45445.1"/>
    <property type="molecule type" value="Genomic_DNA"/>
</dbReference>
<proteinExistence type="predicted"/>
<name>A0A2P5B9H1_TREOI</name>
<comment type="caution">
    <text evidence="1">The sequence shown here is derived from an EMBL/GenBank/DDBJ whole genome shotgun (WGS) entry which is preliminary data.</text>
</comment>
<reference evidence="2" key="1">
    <citation type="submission" date="2016-06" db="EMBL/GenBank/DDBJ databases">
        <title>Parallel loss of symbiosis genes in relatives of nitrogen-fixing non-legume Parasponia.</title>
        <authorList>
            <person name="Van Velzen R."/>
            <person name="Holmer R."/>
            <person name="Bu F."/>
            <person name="Rutten L."/>
            <person name="Van Zeijl A."/>
            <person name="Liu W."/>
            <person name="Santuari L."/>
            <person name="Cao Q."/>
            <person name="Sharma T."/>
            <person name="Shen D."/>
            <person name="Roswanjaya Y."/>
            <person name="Wardhani T."/>
            <person name="Kalhor M.S."/>
            <person name="Jansen J."/>
            <person name="Van den Hoogen J."/>
            <person name="Gungor B."/>
            <person name="Hartog M."/>
            <person name="Hontelez J."/>
            <person name="Verver J."/>
            <person name="Yang W.-C."/>
            <person name="Schijlen E."/>
            <person name="Repin R."/>
            <person name="Schilthuizen M."/>
            <person name="Schranz E."/>
            <person name="Heidstra R."/>
            <person name="Miyata K."/>
            <person name="Fedorova E."/>
            <person name="Kohlen W."/>
            <person name="Bisseling T."/>
            <person name="Smit S."/>
            <person name="Geurts R."/>
        </authorList>
    </citation>
    <scope>NUCLEOTIDE SEQUENCE [LARGE SCALE GENOMIC DNA]</scope>
    <source>
        <strain evidence="2">cv. RG33-2</strain>
    </source>
</reference>
<dbReference type="InParanoid" id="A0A2P5B9H1"/>
<dbReference type="OrthoDB" id="10395122at2759"/>
<keyword evidence="2" id="KW-1185">Reference proteome</keyword>
<gene>
    <name evidence="1" type="ORF">TorRG33x02_328540</name>
</gene>
<protein>
    <submittedName>
        <fullName evidence="1">Uncharacterized protein</fullName>
    </submittedName>
</protein>
<evidence type="ECO:0000313" key="2">
    <source>
        <dbReference type="Proteomes" id="UP000237000"/>
    </source>
</evidence>
<evidence type="ECO:0000313" key="1">
    <source>
        <dbReference type="EMBL" id="PON45445.1"/>
    </source>
</evidence>
<organism evidence="1 2">
    <name type="scientific">Trema orientale</name>
    <name type="common">Charcoal tree</name>
    <name type="synonym">Celtis orientalis</name>
    <dbReference type="NCBI Taxonomy" id="63057"/>
    <lineage>
        <taxon>Eukaryota</taxon>
        <taxon>Viridiplantae</taxon>
        <taxon>Streptophyta</taxon>
        <taxon>Embryophyta</taxon>
        <taxon>Tracheophyta</taxon>
        <taxon>Spermatophyta</taxon>
        <taxon>Magnoliopsida</taxon>
        <taxon>eudicotyledons</taxon>
        <taxon>Gunneridae</taxon>
        <taxon>Pentapetalae</taxon>
        <taxon>rosids</taxon>
        <taxon>fabids</taxon>
        <taxon>Rosales</taxon>
        <taxon>Cannabaceae</taxon>
        <taxon>Trema</taxon>
    </lineage>
</organism>
<sequence>MSNPLLMLISKMTRSIPLSLDSLLRLLLLNHVFISVPMLMLIGELIMSSPSWLSLQPNLIKIRSNRNPPSLKPNLVKIRSRTKVGGRETLRSKYLLF</sequence>